<proteinExistence type="inferred from homology"/>
<evidence type="ECO:0000256" key="6">
    <source>
        <dbReference type="ARBA" id="ARBA00023136"/>
    </source>
</evidence>
<comment type="caution">
    <text evidence="13">The sequence shown here is derived from an EMBL/GenBank/DDBJ whole genome shotgun (WGS) entry which is preliminary data.</text>
</comment>
<dbReference type="OrthoDB" id="179643at2"/>
<comment type="similarity">
    <text evidence="8">Belongs to the PpiD chaperone family.</text>
</comment>
<keyword evidence="14" id="KW-1185">Reference proteome</keyword>
<protein>
    <recommendedName>
        <fullName evidence="9">Periplasmic chaperone PpiD</fullName>
    </recommendedName>
    <alternativeName>
        <fullName evidence="10">Periplasmic folding chaperone</fullName>
    </alternativeName>
</protein>
<evidence type="ECO:0000256" key="2">
    <source>
        <dbReference type="ARBA" id="ARBA00022475"/>
    </source>
</evidence>
<keyword evidence="5 11" id="KW-1133">Transmembrane helix</keyword>
<dbReference type="SUPFAM" id="SSF109998">
    <property type="entry name" value="Triger factor/SurA peptide-binding domain-like"/>
    <property type="match status" value="1"/>
</dbReference>
<keyword evidence="6 11" id="KW-0472">Membrane</keyword>
<feature type="transmembrane region" description="Helical" evidence="11">
    <location>
        <begin position="12"/>
        <end position="30"/>
    </location>
</feature>
<gene>
    <name evidence="13" type="ORF">FEM03_09255</name>
</gene>
<evidence type="ECO:0000313" key="13">
    <source>
        <dbReference type="EMBL" id="TLD71090.1"/>
    </source>
</evidence>
<evidence type="ECO:0000256" key="9">
    <source>
        <dbReference type="ARBA" id="ARBA00040743"/>
    </source>
</evidence>
<evidence type="ECO:0000256" key="4">
    <source>
        <dbReference type="ARBA" id="ARBA00022692"/>
    </source>
</evidence>
<organism evidence="13 14">
    <name type="scientific">Phragmitibacter flavus</name>
    <dbReference type="NCBI Taxonomy" id="2576071"/>
    <lineage>
        <taxon>Bacteria</taxon>
        <taxon>Pseudomonadati</taxon>
        <taxon>Verrucomicrobiota</taxon>
        <taxon>Verrucomicrobiia</taxon>
        <taxon>Verrucomicrobiales</taxon>
        <taxon>Verrucomicrobiaceae</taxon>
        <taxon>Phragmitibacter</taxon>
    </lineage>
</organism>
<sequence>MLEFLRKNQGTLWIVITVVVIISFAFFGNATQSKPPGMIGPEDTAFSIYGKNHSNAELGRLQRLHTLANHLQLQVDSTQASFADTLSFIVRSFQFQEAIQPDFAFNLLVLRHELKKNGIHVSDDEAREAFRNLPSLKNEKGEFNGALAEFIQNNLGSMGFRLADMYELMRDWVGLQKLVELVSGNAVAPDYLTDLFYTDRFQNIKVATIPFARETYKKDVSVTDEEVAKYFEERKDEYKTQEQRAVSYVFFPNPTTDTLSEEDRTKAINSNAEKINAFSLAVIAPNADLDAEAKKAGLEVKTLPAFARSEAPEALKDEFRVVADIFLNDPATRPISDPVEGDKGYYVYKVTEVKAPQPQTLDEVKTAIRETLIDQKATEALTKAANDTRKKIEELVKGGKSFADAAKEAGVTPQNLADFSPANPLTDISNGQAIAQAAAGTPAGNFTSQPAPAETGLLLVYVLNKELHKREDSVTTKTEMRQSIDGSLQFGIFRAWFERRREEAKVDADPIIQRSLGAGAEVPAAS</sequence>
<dbReference type="AlphaFoldDB" id="A0A5R8KFL1"/>
<evidence type="ECO:0000256" key="10">
    <source>
        <dbReference type="ARBA" id="ARBA00042775"/>
    </source>
</evidence>
<dbReference type="InterPro" id="IPR052029">
    <property type="entry name" value="PpiD_chaperone"/>
</dbReference>
<dbReference type="RefSeq" id="WP_138085919.1">
    <property type="nucleotide sequence ID" value="NZ_VAUV01000006.1"/>
</dbReference>
<dbReference type="GO" id="GO:0003755">
    <property type="term" value="F:peptidyl-prolyl cis-trans isomerase activity"/>
    <property type="evidence" value="ECO:0007669"/>
    <property type="project" value="InterPro"/>
</dbReference>
<feature type="domain" description="PpiC" evidence="12">
    <location>
        <begin position="222"/>
        <end position="365"/>
    </location>
</feature>
<comment type="subcellular location">
    <subcellularLocation>
        <location evidence="1">Cell inner membrane</location>
        <topology evidence="1">Single-pass type II membrane protein</topology>
        <orientation evidence="1">Periplasmic side</orientation>
    </subcellularLocation>
</comment>
<dbReference type="Gene3D" id="3.10.50.40">
    <property type="match status" value="1"/>
</dbReference>
<evidence type="ECO:0000313" key="14">
    <source>
        <dbReference type="Proteomes" id="UP000306196"/>
    </source>
</evidence>
<evidence type="ECO:0000259" key="12">
    <source>
        <dbReference type="Pfam" id="PF13145"/>
    </source>
</evidence>
<dbReference type="Pfam" id="PF13145">
    <property type="entry name" value="Rotamase_2"/>
    <property type="match status" value="1"/>
</dbReference>
<keyword evidence="7" id="KW-0143">Chaperone</keyword>
<dbReference type="InterPro" id="IPR000297">
    <property type="entry name" value="PPIase_PpiC"/>
</dbReference>
<evidence type="ECO:0000256" key="5">
    <source>
        <dbReference type="ARBA" id="ARBA00022989"/>
    </source>
</evidence>
<reference evidence="13 14" key="1">
    <citation type="submission" date="2019-05" db="EMBL/GenBank/DDBJ databases">
        <title>Verrucobacter flavum gen. nov., sp. nov. a new member of the family Verrucomicrobiaceae.</title>
        <authorList>
            <person name="Szuroczki S."/>
            <person name="Abbaszade G."/>
            <person name="Szabo A."/>
            <person name="Felfoldi T."/>
            <person name="Schumann P."/>
            <person name="Boka K."/>
            <person name="Keki Z."/>
            <person name="Toumi M."/>
            <person name="Toth E."/>
        </authorList>
    </citation>
    <scope>NUCLEOTIDE SEQUENCE [LARGE SCALE GENOMIC DNA]</scope>
    <source>
        <strain evidence="13 14">MG-N-17</strain>
    </source>
</reference>
<dbReference type="Proteomes" id="UP000306196">
    <property type="component" value="Unassembled WGS sequence"/>
</dbReference>
<name>A0A5R8KFL1_9BACT</name>
<keyword evidence="2" id="KW-1003">Cell membrane</keyword>
<evidence type="ECO:0000256" key="11">
    <source>
        <dbReference type="SAM" id="Phobius"/>
    </source>
</evidence>
<evidence type="ECO:0000256" key="7">
    <source>
        <dbReference type="ARBA" id="ARBA00023186"/>
    </source>
</evidence>
<evidence type="ECO:0000256" key="1">
    <source>
        <dbReference type="ARBA" id="ARBA00004382"/>
    </source>
</evidence>
<dbReference type="GO" id="GO:0005886">
    <property type="term" value="C:plasma membrane"/>
    <property type="evidence" value="ECO:0007669"/>
    <property type="project" value="UniProtKB-SubCell"/>
</dbReference>
<accession>A0A5R8KFL1</accession>
<evidence type="ECO:0000256" key="3">
    <source>
        <dbReference type="ARBA" id="ARBA00022519"/>
    </source>
</evidence>
<evidence type="ECO:0000256" key="8">
    <source>
        <dbReference type="ARBA" id="ARBA00038408"/>
    </source>
</evidence>
<dbReference type="InterPro" id="IPR027304">
    <property type="entry name" value="Trigger_fact/SurA_dom_sf"/>
</dbReference>
<dbReference type="EMBL" id="VAUV01000006">
    <property type="protein sequence ID" value="TLD71090.1"/>
    <property type="molecule type" value="Genomic_DNA"/>
</dbReference>
<dbReference type="PANTHER" id="PTHR47529">
    <property type="entry name" value="PEPTIDYL-PROLYL CIS-TRANS ISOMERASE D"/>
    <property type="match status" value="1"/>
</dbReference>
<dbReference type="PANTHER" id="PTHR47529:SF1">
    <property type="entry name" value="PERIPLASMIC CHAPERONE PPID"/>
    <property type="match status" value="1"/>
</dbReference>
<dbReference type="InterPro" id="IPR046357">
    <property type="entry name" value="PPIase_dom_sf"/>
</dbReference>
<keyword evidence="3" id="KW-0997">Cell inner membrane</keyword>
<keyword evidence="4 11" id="KW-0812">Transmembrane</keyword>
<dbReference type="Pfam" id="PF13624">
    <property type="entry name" value="SurA_N_3"/>
    <property type="match status" value="1"/>
</dbReference>